<dbReference type="InterPro" id="IPR050482">
    <property type="entry name" value="Sensor_HK_TwoCompSys"/>
</dbReference>
<name>H6NER7_9BACL</name>
<feature type="transmembrane region" description="Helical" evidence="9">
    <location>
        <begin position="17"/>
        <end position="35"/>
    </location>
</feature>
<dbReference type="EMBL" id="CP003235">
    <property type="protein sequence ID" value="AFC28608.1"/>
    <property type="molecule type" value="Genomic_DNA"/>
</dbReference>
<dbReference type="Gene3D" id="1.20.5.1930">
    <property type="match status" value="1"/>
</dbReference>
<dbReference type="PANTHER" id="PTHR24421">
    <property type="entry name" value="NITRATE/NITRITE SENSOR PROTEIN NARX-RELATED"/>
    <property type="match status" value="1"/>
</dbReference>
<keyword evidence="9" id="KW-0472">Membrane</keyword>
<evidence type="ECO:0000256" key="9">
    <source>
        <dbReference type="SAM" id="Phobius"/>
    </source>
</evidence>
<keyword evidence="9" id="KW-0812">Transmembrane</keyword>
<dbReference type="GO" id="GO:0000155">
    <property type="term" value="F:phosphorelay sensor kinase activity"/>
    <property type="evidence" value="ECO:0007669"/>
    <property type="project" value="InterPro"/>
</dbReference>
<dbReference type="KEGG" id="pmq:PM3016_1694"/>
<evidence type="ECO:0000256" key="4">
    <source>
        <dbReference type="ARBA" id="ARBA00022679"/>
    </source>
</evidence>
<feature type="transmembrane region" description="Helical" evidence="9">
    <location>
        <begin position="70"/>
        <end position="89"/>
    </location>
</feature>
<evidence type="ECO:0000256" key="2">
    <source>
        <dbReference type="ARBA" id="ARBA00012438"/>
    </source>
</evidence>
<keyword evidence="7" id="KW-0067">ATP-binding</keyword>
<feature type="transmembrane region" description="Helical" evidence="9">
    <location>
        <begin position="119"/>
        <end position="141"/>
    </location>
</feature>
<keyword evidence="8" id="KW-0902">Two-component regulatory system</keyword>
<dbReference type="InterPro" id="IPR036890">
    <property type="entry name" value="HATPase_C_sf"/>
</dbReference>
<keyword evidence="4" id="KW-0808">Transferase</keyword>
<keyword evidence="6 11" id="KW-0418">Kinase</keyword>
<evidence type="ECO:0000256" key="8">
    <source>
        <dbReference type="ARBA" id="ARBA00023012"/>
    </source>
</evidence>
<dbReference type="STRING" id="1116391.PM3016_1694"/>
<keyword evidence="3" id="KW-0597">Phosphoprotein</keyword>
<organism evidence="11 12">
    <name type="scientific">Paenibacillus mucilaginosus 3016</name>
    <dbReference type="NCBI Taxonomy" id="1116391"/>
    <lineage>
        <taxon>Bacteria</taxon>
        <taxon>Bacillati</taxon>
        <taxon>Bacillota</taxon>
        <taxon>Bacilli</taxon>
        <taxon>Bacillales</taxon>
        <taxon>Paenibacillaceae</taxon>
        <taxon>Paenibacillus</taxon>
    </lineage>
</organism>
<dbReference type="RefSeq" id="WP_014369150.1">
    <property type="nucleotide sequence ID" value="NC_016935.1"/>
</dbReference>
<keyword evidence="9" id="KW-1133">Transmembrane helix</keyword>
<feature type="domain" description="Signal transduction histidine kinase subgroup 3 dimerisation and phosphoacceptor" evidence="10">
    <location>
        <begin position="205"/>
        <end position="269"/>
    </location>
</feature>
<dbReference type="InterPro" id="IPR011712">
    <property type="entry name" value="Sig_transdc_His_kin_sub3_dim/P"/>
</dbReference>
<comment type="catalytic activity">
    <reaction evidence="1">
        <text>ATP + protein L-histidine = ADP + protein N-phospho-L-histidine.</text>
        <dbReference type="EC" id="2.7.13.3"/>
    </reaction>
</comment>
<dbReference type="CDD" id="cd16917">
    <property type="entry name" value="HATPase_UhpB-NarQ-NarX-like"/>
    <property type="match status" value="1"/>
</dbReference>
<feature type="transmembrane region" description="Helical" evidence="9">
    <location>
        <begin position="147"/>
        <end position="166"/>
    </location>
</feature>
<gene>
    <name evidence="11" type="ORF">PM3016_1694</name>
</gene>
<dbReference type="HOGENOM" id="CLU_000445_20_15_9"/>
<keyword evidence="5" id="KW-0547">Nucleotide-binding</keyword>
<dbReference type="SUPFAM" id="SSF55874">
    <property type="entry name" value="ATPase domain of HSP90 chaperone/DNA topoisomerase II/histidine kinase"/>
    <property type="match status" value="1"/>
</dbReference>
<evidence type="ECO:0000256" key="7">
    <source>
        <dbReference type="ARBA" id="ARBA00022840"/>
    </source>
</evidence>
<dbReference type="GO" id="GO:0016020">
    <property type="term" value="C:membrane"/>
    <property type="evidence" value="ECO:0007669"/>
    <property type="project" value="InterPro"/>
</dbReference>
<dbReference type="AlphaFoldDB" id="H6NER7"/>
<evidence type="ECO:0000256" key="6">
    <source>
        <dbReference type="ARBA" id="ARBA00022777"/>
    </source>
</evidence>
<evidence type="ECO:0000256" key="1">
    <source>
        <dbReference type="ARBA" id="ARBA00000085"/>
    </source>
</evidence>
<evidence type="ECO:0000313" key="11">
    <source>
        <dbReference type="EMBL" id="AFC28608.1"/>
    </source>
</evidence>
<accession>H6NER7</accession>
<feature type="transmembrane region" description="Helical" evidence="9">
    <location>
        <begin position="95"/>
        <end position="112"/>
    </location>
</feature>
<reference evidence="11 12" key="1">
    <citation type="journal article" date="2012" name="J. Bacteriol.">
        <title>Complete Genome Sequence of Paenibacillus mucilaginosus 3016, a Bacterium Functional as Microbial Fertilizer.</title>
        <authorList>
            <person name="Ma M."/>
            <person name="Wang Z."/>
            <person name="Li L."/>
            <person name="Jiang X."/>
            <person name="Guan D."/>
            <person name="Cao F."/>
            <person name="Chen H."/>
            <person name="Wang X."/>
            <person name="Shen D."/>
            <person name="Du B."/>
            <person name="Li J."/>
        </authorList>
    </citation>
    <scope>NUCLEOTIDE SEQUENCE [LARGE SCALE GENOMIC DNA]</scope>
    <source>
        <strain evidence="11 12">3016</strain>
    </source>
</reference>
<dbReference type="Pfam" id="PF07730">
    <property type="entry name" value="HisKA_3"/>
    <property type="match status" value="1"/>
</dbReference>
<evidence type="ECO:0000259" key="10">
    <source>
        <dbReference type="Pfam" id="PF07730"/>
    </source>
</evidence>
<protein>
    <recommendedName>
        <fullName evidence="2">histidine kinase</fullName>
        <ecNumber evidence="2">2.7.13.3</ecNumber>
    </recommendedName>
</protein>
<dbReference type="Gene3D" id="3.30.565.10">
    <property type="entry name" value="Histidine kinase-like ATPase, C-terminal domain"/>
    <property type="match status" value="1"/>
</dbReference>
<dbReference type="EC" id="2.7.13.3" evidence="2"/>
<dbReference type="PANTHER" id="PTHR24421:SF10">
    <property type="entry name" value="NITRATE_NITRITE SENSOR PROTEIN NARQ"/>
    <property type="match status" value="1"/>
</dbReference>
<evidence type="ECO:0000256" key="3">
    <source>
        <dbReference type="ARBA" id="ARBA00022553"/>
    </source>
</evidence>
<dbReference type="GO" id="GO:0005524">
    <property type="term" value="F:ATP binding"/>
    <property type="evidence" value="ECO:0007669"/>
    <property type="project" value="UniProtKB-KW"/>
</dbReference>
<sequence length="408" mass="46163">MIQAVEIIKKSPFSWKLLFGLKLIVDLALAGAFYFEHSMTLLWRLGFVVISLLIFLGINAVYLDRKKRQNWLLHVLLIDFLVSAAYGYVYISGDFPNHLFIGITALAILMLVKNTRMLVLTCILLLAVYVVTMGSVDWYLYQQLHTAGYFISCSFILFAGIVSAVIQHYGRAHEKAMQLHAQLLQSHEQLQEYALQTEEWAAARERVRMARDIHDTVGHKLTALLVQMQLARKLGGSDASRSQQIYLECEDLIRSSLQEVRLSVRAIRDEPAGAGSLHDSLQKLGEEFTRFTGVQTAFEIKGAPVALPRNLQLTAYRMVQESLTNAQKHGQAKHVHVALTYSESGFSLSIRNDGVVPHELKPGFGLISLQERAKEWNGEVRFYLDRNEGFAVEGAFPYAALERERVHR</sequence>
<dbReference type="Proteomes" id="UP000007523">
    <property type="component" value="Chromosome"/>
</dbReference>
<keyword evidence="12" id="KW-1185">Reference proteome</keyword>
<feature type="transmembrane region" description="Helical" evidence="9">
    <location>
        <begin position="41"/>
        <end position="63"/>
    </location>
</feature>
<evidence type="ECO:0000256" key="5">
    <source>
        <dbReference type="ARBA" id="ARBA00022741"/>
    </source>
</evidence>
<proteinExistence type="predicted"/>
<evidence type="ECO:0000313" key="12">
    <source>
        <dbReference type="Proteomes" id="UP000007523"/>
    </source>
</evidence>
<dbReference type="GO" id="GO:0046983">
    <property type="term" value="F:protein dimerization activity"/>
    <property type="evidence" value="ECO:0007669"/>
    <property type="project" value="InterPro"/>
</dbReference>